<keyword evidence="6" id="KW-0378">Hydrolase</keyword>
<evidence type="ECO:0000256" key="4">
    <source>
        <dbReference type="ARBA" id="ARBA00022898"/>
    </source>
</evidence>
<dbReference type="FunFam" id="3.40.640.10:FF:000035">
    <property type="entry name" value="O-succinylhomoserine sulfhydrylase"/>
    <property type="match status" value="1"/>
</dbReference>
<accession>A0A0K1IWW8</accession>
<dbReference type="KEGG" id="hgi:ABY42_14955"/>
<dbReference type="GO" id="GO:0003961">
    <property type="term" value="F:O-acetylhomoserine aminocarboxypropyltransferase activity"/>
    <property type="evidence" value="ECO:0007669"/>
    <property type="project" value="TreeGrafter"/>
</dbReference>
<dbReference type="AlphaFoldDB" id="A0A0K1IWW8"/>
<dbReference type="InterPro" id="IPR015421">
    <property type="entry name" value="PyrdxlP-dep_Trfase_major"/>
</dbReference>
<evidence type="ECO:0000256" key="2">
    <source>
        <dbReference type="ARBA" id="ARBA00009077"/>
    </source>
</evidence>
<dbReference type="InterPro" id="IPR006235">
    <property type="entry name" value="OAc-hSer/O-AcSer_sulfhydrylase"/>
</dbReference>
<dbReference type="EMBL" id="CP011947">
    <property type="protein sequence ID" value="AKU08971.1"/>
    <property type="molecule type" value="Genomic_DNA"/>
</dbReference>
<protein>
    <submittedName>
        <fullName evidence="6">O-acetyl-L-homoserine sulfhydrolase</fullName>
    </submittedName>
</protein>
<evidence type="ECO:0000256" key="3">
    <source>
        <dbReference type="ARBA" id="ARBA00022679"/>
    </source>
</evidence>
<dbReference type="InterPro" id="IPR015422">
    <property type="entry name" value="PyrdxlP-dep_Trfase_small"/>
</dbReference>
<evidence type="ECO:0000313" key="7">
    <source>
        <dbReference type="Proteomes" id="UP000066124"/>
    </source>
</evidence>
<dbReference type="GeneID" id="25247277"/>
<dbReference type="GO" id="GO:0071269">
    <property type="term" value="P:L-homocysteine biosynthetic process"/>
    <property type="evidence" value="ECO:0007669"/>
    <property type="project" value="TreeGrafter"/>
</dbReference>
<gene>
    <name evidence="6" type="ORF">ABY42_14955</name>
</gene>
<name>A0A0K1IWW8_HALGI</name>
<feature type="region of interest" description="Disordered" evidence="5">
    <location>
        <begin position="1"/>
        <end position="25"/>
    </location>
</feature>
<dbReference type="GO" id="GO:0019346">
    <property type="term" value="P:transsulfuration"/>
    <property type="evidence" value="ECO:0007669"/>
    <property type="project" value="InterPro"/>
</dbReference>
<dbReference type="CDD" id="cd00614">
    <property type="entry name" value="CGS_like"/>
    <property type="match status" value="1"/>
</dbReference>
<sequence length="439" mass="46982">MNRGFRTLGLHAGQDPDPATGARAPPLYQTTSYVFDDADHAADLYALEADGDVYSRISNPTTRILERRLAALESGVDAVATASGMGALDALTTVLASVGDNVVLSEDMYGGTASYFSKTAVRRGVESRTVETLDVDAYEAAIDDDTAFVHVETVANPSLKTPDFEAIAEVAHENRVPLVVDNTFATPALCRPIEHGADIVWESTTKWLHGSGTTVGGVVVDGGTFPWDAADYDELSGENPAFGVDFVERFGERAFAETVRQRAVRSTGSCQSPFDAWQTLQGVETLALRMRAHCENARQVAEFLRDRDGVAWVTYPGFEDHETHDLASEYLQGGYAGMVTFGLDGADDEAAYGAAKTVCESVDLVSFLANIGDAKTLLIHPASTTHAQLSMDEQRAAGVAPDMLRLSVGIEDAADIIADLDQAIEHALRQQADGGSEEP</sequence>
<dbReference type="GO" id="GO:0005737">
    <property type="term" value="C:cytoplasm"/>
    <property type="evidence" value="ECO:0007669"/>
    <property type="project" value="TreeGrafter"/>
</dbReference>
<keyword evidence="3" id="KW-0808">Transferase</keyword>
<dbReference type="GO" id="GO:0006535">
    <property type="term" value="P:cysteine biosynthetic process from serine"/>
    <property type="evidence" value="ECO:0007669"/>
    <property type="project" value="TreeGrafter"/>
</dbReference>
<dbReference type="GO" id="GO:0004124">
    <property type="term" value="F:cysteine synthase activity"/>
    <property type="evidence" value="ECO:0007669"/>
    <property type="project" value="TreeGrafter"/>
</dbReference>
<dbReference type="PATRIC" id="fig|35746.4.peg.3215"/>
<dbReference type="GO" id="GO:0016787">
    <property type="term" value="F:hydrolase activity"/>
    <property type="evidence" value="ECO:0007669"/>
    <property type="project" value="UniProtKB-KW"/>
</dbReference>
<dbReference type="Gene3D" id="3.40.640.10">
    <property type="entry name" value="Type I PLP-dependent aspartate aminotransferase-like (Major domain)"/>
    <property type="match status" value="1"/>
</dbReference>
<dbReference type="PIRSF" id="PIRSF001434">
    <property type="entry name" value="CGS"/>
    <property type="match status" value="1"/>
</dbReference>
<comment type="cofactor">
    <cofactor evidence="1">
        <name>pyridoxal 5'-phosphate</name>
        <dbReference type="ChEBI" id="CHEBI:597326"/>
    </cofactor>
</comment>
<dbReference type="NCBIfam" id="TIGR01326">
    <property type="entry name" value="OAH_OAS_sulfhy"/>
    <property type="match status" value="1"/>
</dbReference>
<dbReference type="Gene3D" id="3.90.1150.10">
    <property type="entry name" value="Aspartate Aminotransferase, domain 1"/>
    <property type="match status" value="1"/>
</dbReference>
<evidence type="ECO:0000256" key="1">
    <source>
        <dbReference type="ARBA" id="ARBA00001933"/>
    </source>
</evidence>
<dbReference type="InterPro" id="IPR015424">
    <property type="entry name" value="PyrdxlP-dep_Trfase"/>
</dbReference>
<evidence type="ECO:0000256" key="5">
    <source>
        <dbReference type="SAM" id="MobiDB-lite"/>
    </source>
</evidence>
<keyword evidence="4" id="KW-0663">Pyridoxal phosphate</keyword>
<evidence type="ECO:0000313" key="6">
    <source>
        <dbReference type="EMBL" id="AKU08971.1"/>
    </source>
</evidence>
<comment type="similarity">
    <text evidence="2">Belongs to the trans-sulfuration enzymes family.</text>
</comment>
<proteinExistence type="inferred from homology"/>
<dbReference type="PANTHER" id="PTHR43797:SF2">
    <property type="entry name" value="HOMOCYSTEINE_CYSTEINE SYNTHASE"/>
    <property type="match status" value="1"/>
</dbReference>
<dbReference type="Proteomes" id="UP000066124">
    <property type="component" value="Chromosome"/>
</dbReference>
<dbReference type="SUPFAM" id="SSF53383">
    <property type="entry name" value="PLP-dependent transferases"/>
    <property type="match status" value="1"/>
</dbReference>
<dbReference type="PANTHER" id="PTHR43797">
    <property type="entry name" value="HOMOCYSTEINE/CYSTEINE SYNTHASE"/>
    <property type="match status" value="1"/>
</dbReference>
<dbReference type="InterPro" id="IPR000277">
    <property type="entry name" value="Cys/Met-Metab_PyrdxlP-dep_enz"/>
</dbReference>
<dbReference type="GO" id="GO:0030170">
    <property type="term" value="F:pyridoxal phosphate binding"/>
    <property type="evidence" value="ECO:0007669"/>
    <property type="project" value="InterPro"/>
</dbReference>
<reference evidence="7" key="1">
    <citation type="journal article" date="2015" name="J. Biotechnol.">
        <title>Complete genome sequence of Haloferax gibbonsii strain ARA6, a potential producer of polyhydroxyalkanoates and halocins isolated from Araruama, Rio de Janeiro, Brasil.</title>
        <authorList>
            <person name="Pinto L.H."/>
            <person name="D'Alincourt Carvalho-Assef A.P."/>
            <person name="Vieira R.P."/>
            <person name="Clementino M.M."/>
            <person name="Albano R.M."/>
        </authorList>
    </citation>
    <scope>NUCLEOTIDE SEQUENCE [LARGE SCALE GENOMIC DNA]</scope>
    <source>
        <strain evidence="7">ARA6</strain>
    </source>
</reference>
<dbReference type="RefSeq" id="WP_050459863.1">
    <property type="nucleotide sequence ID" value="NZ_CP011947.1"/>
</dbReference>
<organism evidence="6 7">
    <name type="scientific">Haloferax gibbonsii</name>
    <dbReference type="NCBI Taxonomy" id="35746"/>
    <lineage>
        <taxon>Archaea</taxon>
        <taxon>Methanobacteriati</taxon>
        <taxon>Methanobacteriota</taxon>
        <taxon>Stenosarchaea group</taxon>
        <taxon>Halobacteria</taxon>
        <taxon>Halobacteriales</taxon>
        <taxon>Haloferacaceae</taxon>
        <taxon>Haloferax</taxon>
    </lineage>
</organism>
<dbReference type="Pfam" id="PF01053">
    <property type="entry name" value="Cys_Met_Meta_PP"/>
    <property type="match status" value="1"/>
</dbReference>